<comment type="caution">
    <text evidence="5">The sequence shown here is derived from an EMBL/GenBank/DDBJ whole genome shotgun (WGS) entry which is preliminary data.</text>
</comment>
<gene>
    <name evidence="5" type="ORF">WUBG_09736</name>
</gene>
<feature type="domain" description="Protein kinase" evidence="4">
    <location>
        <begin position="1"/>
        <end position="172"/>
    </location>
</feature>
<dbReference type="Pfam" id="PF07714">
    <property type="entry name" value="PK_Tyr_Ser-Thr"/>
    <property type="match status" value="2"/>
</dbReference>
<dbReference type="PROSITE" id="PS50011">
    <property type="entry name" value="PROTEIN_KINASE_DOM"/>
    <property type="match status" value="2"/>
</dbReference>
<dbReference type="InterPro" id="IPR008266">
    <property type="entry name" value="Tyr_kinase_AS"/>
</dbReference>
<dbReference type="InterPro" id="IPR036860">
    <property type="entry name" value="SH2_dom_sf"/>
</dbReference>
<dbReference type="Proteomes" id="UP000004810">
    <property type="component" value="Unassembled WGS sequence"/>
</dbReference>
<dbReference type="GO" id="GO:0004713">
    <property type="term" value="F:protein tyrosine kinase activity"/>
    <property type="evidence" value="ECO:0007669"/>
    <property type="project" value="InterPro"/>
</dbReference>
<dbReference type="Gene3D" id="1.10.510.10">
    <property type="entry name" value="Transferase(Phosphotransferase) domain 1"/>
    <property type="match status" value="2"/>
</dbReference>
<evidence type="ECO:0000259" key="4">
    <source>
        <dbReference type="PROSITE" id="PS50011"/>
    </source>
</evidence>
<name>J9EAG3_WUCBA</name>
<protein>
    <submittedName>
        <fullName evidence="5">TK/FER protein kinase</fullName>
    </submittedName>
</protein>
<keyword evidence="5" id="KW-0808">Transferase</keyword>
<dbReference type="PANTHER" id="PTHR24418">
    <property type="entry name" value="TYROSINE-PROTEIN KINASE"/>
    <property type="match status" value="1"/>
</dbReference>
<dbReference type="SUPFAM" id="SSF56112">
    <property type="entry name" value="Protein kinase-like (PK-like)"/>
    <property type="match status" value="2"/>
</dbReference>
<dbReference type="InterPro" id="IPR011009">
    <property type="entry name" value="Kinase-like_dom_sf"/>
</dbReference>
<dbReference type="Gene3D" id="3.30.505.10">
    <property type="entry name" value="SH2 domain"/>
    <property type="match status" value="1"/>
</dbReference>
<dbReference type="EMBL" id="ADBV01005563">
    <property type="protein sequence ID" value="EJW79356.1"/>
    <property type="molecule type" value="Genomic_DNA"/>
</dbReference>
<dbReference type="SMART" id="SM00219">
    <property type="entry name" value="TyrKc"/>
    <property type="match status" value="1"/>
</dbReference>
<dbReference type="CDD" id="cd00192">
    <property type="entry name" value="PTKc"/>
    <property type="match status" value="1"/>
</dbReference>
<evidence type="ECO:0000313" key="5">
    <source>
        <dbReference type="EMBL" id="EJW79356.1"/>
    </source>
</evidence>
<dbReference type="InterPro" id="IPR020635">
    <property type="entry name" value="Tyr_kinase_cat_dom"/>
</dbReference>
<dbReference type="InterPro" id="IPR001245">
    <property type="entry name" value="Ser-Thr/Tyr_kinase_cat_dom"/>
</dbReference>
<keyword evidence="5" id="KW-0418">Kinase</keyword>
<dbReference type="GO" id="GO:0005524">
    <property type="term" value="F:ATP binding"/>
    <property type="evidence" value="ECO:0007669"/>
    <property type="project" value="UniProtKB-UniRule"/>
</dbReference>
<keyword evidence="2 3" id="KW-0067">ATP-binding</keyword>
<dbReference type="InterPro" id="IPR017441">
    <property type="entry name" value="Protein_kinase_ATP_BS"/>
</dbReference>
<dbReference type="PROSITE" id="PS00107">
    <property type="entry name" value="PROTEIN_KINASE_ATP"/>
    <property type="match status" value="1"/>
</dbReference>
<proteinExistence type="predicted"/>
<organism evidence="5 6">
    <name type="scientific">Wuchereria bancrofti</name>
    <dbReference type="NCBI Taxonomy" id="6293"/>
    <lineage>
        <taxon>Eukaryota</taxon>
        <taxon>Metazoa</taxon>
        <taxon>Ecdysozoa</taxon>
        <taxon>Nematoda</taxon>
        <taxon>Chromadorea</taxon>
        <taxon>Rhabditida</taxon>
        <taxon>Spirurina</taxon>
        <taxon>Spiruromorpha</taxon>
        <taxon>Filarioidea</taxon>
        <taxon>Onchocercidae</taxon>
        <taxon>Wuchereria</taxon>
    </lineage>
</organism>
<keyword evidence="1 3" id="KW-0547">Nucleotide-binding</keyword>
<feature type="binding site" evidence="3">
    <location>
        <position position="210"/>
    </location>
    <ligand>
        <name>ATP</name>
        <dbReference type="ChEBI" id="CHEBI:30616"/>
    </ligand>
</feature>
<feature type="domain" description="Protein kinase" evidence="4">
    <location>
        <begin position="179"/>
        <end position="444"/>
    </location>
</feature>
<reference evidence="6" key="1">
    <citation type="submission" date="2012-08" db="EMBL/GenBank/DDBJ databases">
        <title>The Genome Sequence of Wuchereria bancrofti.</title>
        <authorList>
            <person name="Nutman T.B."/>
            <person name="Fink D.L."/>
            <person name="Russ C."/>
            <person name="Young S."/>
            <person name="Zeng Q."/>
            <person name="Koehrsen M."/>
            <person name="Alvarado L."/>
            <person name="Berlin A."/>
            <person name="Chapman S.B."/>
            <person name="Chen Z."/>
            <person name="Freedman E."/>
            <person name="Gellesch M."/>
            <person name="Goldberg J."/>
            <person name="Griggs A."/>
            <person name="Gujja S."/>
            <person name="Heilman E.R."/>
            <person name="Heiman D."/>
            <person name="Hepburn T."/>
            <person name="Howarth C."/>
            <person name="Jen D."/>
            <person name="Larson L."/>
            <person name="Lewis B."/>
            <person name="Mehta T."/>
            <person name="Park D."/>
            <person name="Pearson M."/>
            <person name="Roberts A."/>
            <person name="Saif S."/>
            <person name="Shea T."/>
            <person name="Shenoy N."/>
            <person name="Sisk P."/>
            <person name="Stolte C."/>
            <person name="Sykes S."/>
            <person name="Walk T."/>
            <person name="White J."/>
            <person name="Yandava C."/>
            <person name="Haas B."/>
            <person name="Henn M.R."/>
            <person name="Nusbaum C."/>
            <person name="Birren B."/>
        </authorList>
    </citation>
    <scope>NUCLEOTIDE SEQUENCE [LARGE SCALE GENOMIC DNA]</scope>
    <source>
        <strain evidence="6">NA</strain>
    </source>
</reference>
<evidence type="ECO:0000256" key="2">
    <source>
        <dbReference type="ARBA" id="ARBA00022840"/>
    </source>
</evidence>
<dbReference type="Gene3D" id="3.30.200.20">
    <property type="entry name" value="Phosphorylase Kinase, domain 1"/>
    <property type="match status" value="1"/>
</dbReference>
<dbReference type="InterPro" id="IPR050198">
    <property type="entry name" value="Non-receptor_tyrosine_kinases"/>
</dbReference>
<evidence type="ECO:0000256" key="3">
    <source>
        <dbReference type="PROSITE-ProRule" id="PRU10141"/>
    </source>
</evidence>
<evidence type="ECO:0000313" key="6">
    <source>
        <dbReference type="Proteomes" id="UP000004810"/>
    </source>
</evidence>
<evidence type="ECO:0000256" key="1">
    <source>
        <dbReference type="ARBA" id="ARBA00022741"/>
    </source>
</evidence>
<dbReference type="InterPro" id="IPR000719">
    <property type="entry name" value="Prot_kinase_dom"/>
</dbReference>
<dbReference type="SUPFAM" id="SSF55550">
    <property type="entry name" value="SH2 domain"/>
    <property type="match status" value="1"/>
</dbReference>
<dbReference type="PRINTS" id="PR00109">
    <property type="entry name" value="TYRKINASE"/>
</dbReference>
<sequence>MQFTTKSDVWAFGVLLYEIFTDGSEPYHGHPLISKSIKVVGPHDPTKPFKKQDPIGPFVGKVLVKANDNLLSETYYHGIVNCVDVGKLLIRDGDFLFGIPEEDEEESIVWVVRYNRDLWAFNIGLTEKGLYFVNQKCFKKISEMVSDYIRTRKPIHETLPIVVKRPVPHPAWVVSHDRVRLKDELGEGAFGRVYKGILQVGHTYMTVAAKTCVGQASDKTKRASFLQEAKVMRDYKHENLVQFIGIACQKEPLMIIVEFCGGGSLLKYLRKKGAHLGIATRYRFGKEASAGLKYLEEKRCIHRDVAARNCLLTEHELTLKICDFGLSIREQQISNSEIQLPTKWLSPEAIKSMQFTTKSDVWAFGVLLYEIFTDGSEPYHGHPLVSMSNAQVREKLTDGSKYRMEIPLDVPPGIMELIKKCWMEETKQRPTFKEINRTLTKIAFA</sequence>
<accession>J9EAG3</accession>
<dbReference type="PROSITE" id="PS00109">
    <property type="entry name" value="PROTEIN_KINASE_TYR"/>
    <property type="match status" value="1"/>
</dbReference>
<dbReference type="AlphaFoldDB" id="J9EAG3"/>